<evidence type="ECO:0000313" key="2">
    <source>
        <dbReference type="EMBL" id="CDX16688.1"/>
    </source>
</evidence>
<proteinExistence type="predicted"/>
<dbReference type="SUPFAM" id="SSF54593">
    <property type="entry name" value="Glyoxalase/Bleomycin resistance protein/Dihydroxybiphenyl dioxygenase"/>
    <property type="match status" value="1"/>
</dbReference>
<evidence type="ECO:0000259" key="1">
    <source>
        <dbReference type="PROSITE" id="PS51819"/>
    </source>
</evidence>
<dbReference type="InterPro" id="IPR029068">
    <property type="entry name" value="Glyas_Bleomycin-R_OHBP_Dase"/>
</dbReference>
<gene>
    <name evidence="2" type="ORF">MPL3356_220175</name>
</gene>
<dbReference type="Pfam" id="PF00903">
    <property type="entry name" value="Glyoxalase"/>
    <property type="match status" value="1"/>
</dbReference>
<organism evidence="2 3">
    <name type="scientific">Mesorhizobium plurifarium</name>
    <dbReference type="NCBI Taxonomy" id="69974"/>
    <lineage>
        <taxon>Bacteria</taxon>
        <taxon>Pseudomonadati</taxon>
        <taxon>Pseudomonadota</taxon>
        <taxon>Alphaproteobacteria</taxon>
        <taxon>Hyphomicrobiales</taxon>
        <taxon>Phyllobacteriaceae</taxon>
        <taxon>Mesorhizobium</taxon>
    </lineage>
</organism>
<accession>A0A090FC70</accession>
<dbReference type="Proteomes" id="UP000045285">
    <property type="component" value="Unassembled WGS sequence"/>
</dbReference>
<keyword evidence="3" id="KW-1185">Reference proteome</keyword>
<protein>
    <recommendedName>
        <fullName evidence="1">VOC domain-containing protein</fullName>
    </recommendedName>
</protein>
<dbReference type="EMBL" id="CCMZ01000015">
    <property type="protein sequence ID" value="CDX16688.1"/>
    <property type="molecule type" value="Genomic_DNA"/>
</dbReference>
<dbReference type="STRING" id="69974.MPLDJ20_20782"/>
<dbReference type="CDD" id="cd06587">
    <property type="entry name" value="VOC"/>
    <property type="match status" value="1"/>
</dbReference>
<feature type="domain" description="VOC" evidence="1">
    <location>
        <begin position="5"/>
        <end position="125"/>
    </location>
</feature>
<dbReference type="PROSITE" id="PS51819">
    <property type="entry name" value="VOC"/>
    <property type="match status" value="1"/>
</dbReference>
<reference evidence="3" key="1">
    <citation type="submission" date="2014-08" db="EMBL/GenBank/DDBJ databases">
        <authorList>
            <person name="Moulin L."/>
        </authorList>
    </citation>
    <scope>NUCLEOTIDE SEQUENCE [LARGE SCALE GENOMIC DNA]</scope>
</reference>
<evidence type="ECO:0000313" key="3">
    <source>
        <dbReference type="Proteomes" id="UP000045285"/>
    </source>
</evidence>
<dbReference type="AlphaFoldDB" id="A0A090FC70"/>
<name>A0A090FC70_MESPL</name>
<dbReference type="InterPro" id="IPR037523">
    <property type="entry name" value="VOC_core"/>
</dbReference>
<dbReference type="Gene3D" id="3.10.180.10">
    <property type="entry name" value="2,3-Dihydroxybiphenyl 1,2-Dioxygenase, domain 1"/>
    <property type="match status" value="1"/>
</dbReference>
<sequence>MLQNSNATANLAVKDLEKAKALYEGTLGLKHVDDMGGELVVYKSGDTFINVYHSQFAGTNKATAVTWAVGDRIGEIVKSLKSKGVAFEHYDMPGLSLEGDIHVGQGMKVAWFKDPDGNILNLVGE</sequence>
<dbReference type="InterPro" id="IPR004360">
    <property type="entry name" value="Glyas_Fos-R_dOase_dom"/>
</dbReference>